<dbReference type="CDD" id="cd13983">
    <property type="entry name" value="STKc_WNK"/>
    <property type="match status" value="1"/>
</dbReference>
<evidence type="ECO:0000256" key="5">
    <source>
        <dbReference type="ARBA" id="ARBA00022527"/>
    </source>
</evidence>
<comment type="catalytic activity">
    <reaction evidence="12">
        <text>L-seryl-[protein] + ATP = O-phospho-L-seryl-[protein] + ADP + H(+)</text>
        <dbReference type="Rhea" id="RHEA:17989"/>
        <dbReference type="Rhea" id="RHEA-COMP:9863"/>
        <dbReference type="Rhea" id="RHEA-COMP:11604"/>
        <dbReference type="ChEBI" id="CHEBI:15378"/>
        <dbReference type="ChEBI" id="CHEBI:29999"/>
        <dbReference type="ChEBI" id="CHEBI:30616"/>
        <dbReference type="ChEBI" id="CHEBI:83421"/>
        <dbReference type="ChEBI" id="CHEBI:456216"/>
        <dbReference type="EC" id="2.7.11.1"/>
    </reaction>
</comment>
<dbReference type="Gene3D" id="3.10.20.90">
    <property type="entry name" value="Phosphatidylinositol 3-kinase Catalytic Subunit, Chain A, domain 1"/>
    <property type="match status" value="2"/>
</dbReference>
<dbReference type="PROSITE" id="PS50011">
    <property type="entry name" value="PROTEIN_KINASE_DOM"/>
    <property type="match status" value="1"/>
</dbReference>
<sequence length="1559" mass="168044">MESGDEFNANPPLGYTYLSAPKSECELSISSYMYGANSDTNISNMDTAAPPRGGSDPSMYPSSDNKAQVRPRFIRRTLWFADADEQTFEATECERHNKIRNINLLAATHGTAGARVGFVVPEGSAADSLGQTDSALESGSSDVCKEKSEAEEKSRDNSAVNAHSNGKAQSDENEEEAEMKAVSTSPSGRFLKFDIELGRGSFKTVYKGLDTETWVEVAWCELQDRKLSKAERQRFKEEAEMLKGLQHPNIVRFYDFWESLLRGKKCIVLVTELMTSGTLKTYLKRFKVMKPKVLRSWCRQILKGLHFLHTRGPPIIHRDLKCDNIFITGPTGSVKIGDLGLATLKRTSFAKSVIGTPEFMAPEMYEEHYNELVDVYAFGMCMLEMATSEYPYSECQNAAQIYRKVTSGVKPGSYNKITDPEIKEIIGECICYKKEERYTIRELLDHAFFAEDTGVRVELAEDDDGKKTSIALKLWVEDPKKLKGKYRDSGAVEFTFDLEKEVPEDVAQEMVESGLFQENDVKIVGKSIRDRVALIQWKRARRVTGAPACNGEEQGAQDRVQGVQGVQGAQDRAQGVHEAQEPEPLTVQPAPVLQDPAHALTTQSCQQPPFGPEDPASDQSAPIVTLRDSATSGQSDSTFGSGLSSVLYSDSQHSAPYQSQQEPCPISSSTQQVCSPPAEPLGLLHQGTYPQSSAQLHQGAHTQPSMQLAQGGYPQSAPQQLQEAYLQPSTQLHQGAYSQPSAQLHQGAYHQPSAQLLPGDYHQPQTAQSIRPAGPPSQPPEQTFQEPGPPEQAFPAALSPPPAQQDSLSDRQPLLQQVPPPVPGHTSHAVTQPIQTSPPFQICTTSAQFSLPYPVIPAGGSLAECAPFPMSLAPTAGLPCSCMAVSTDPLAAHPAHVPAAPLHGAPCLPQPALHHQPPLGRSLPDPTPPSELTPPSLPEQAPPFLQPVVQDPAPVLRAPPPPGVSQPVSQHSPVTTEMPTLPPAESNFMESRAEKPLLYQNYTYDSLNSDTASGREMSDSAEGTPGGGKIEGKQRKHHRKSARTRSRQERSSKPKLSMLNVSDTGDKMVQCQLETHNHKMVTFKFDLDGDAPEEIATYMVENNFILLAEREVFIEQLKDIGSTEQSVRTLLPDAEQPVYQQNVLHTGKRWFIVCPVAETSAQEEEEESPKQHSNTDPLASSWPEGVMRSLGSAPSPSAPQLYSQSEGPARSAQAAELAEEVPCCPLVPALTSDLTSDLTAVPLLPPARPRPGPAPHPGPVLQQPCAAPILQPGGGVKQSSLPQSPAQVSTPGPGGPAQPAGPGESDGEGPPRAGLVDSTIKTLDEKLRNLLYQEYAPLYPSGSAAGTPGEHVYSPGPGAERQAHGPPGDSFSRKGDQLPQIPERQGSLSSLSDSVISASARGGAKSHTISHSTSCSGARSRFKFIMTPQAPQDLSFTQEKKLRSWSACGSPAPSGGPDWDSKAPGGGGGGGDPGRLSEAGGRDEAAVRTRRNTFSSSQDFCLGAPPAAPRIPPVPRAYTCSPLDRSRRARRLSTDSGEESSPAKAPQPPAGHARGHVHV</sequence>
<feature type="region of interest" description="Disordered" evidence="13">
    <location>
        <begin position="548"/>
        <end position="581"/>
    </location>
</feature>
<evidence type="ECO:0000256" key="11">
    <source>
        <dbReference type="ARBA" id="ARBA00047899"/>
    </source>
</evidence>
<feature type="compositionally biased region" description="Low complexity" evidence="13">
    <location>
        <begin position="557"/>
        <end position="573"/>
    </location>
</feature>
<accession>A0A9Q1HRT7</accession>
<feature type="compositionally biased region" description="Pro residues" evidence="13">
    <location>
        <begin position="787"/>
        <end position="803"/>
    </location>
</feature>
<dbReference type="EMBL" id="JAFJMO010000013">
    <property type="protein sequence ID" value="KAJ8258327.1"/>
    <property type="molecule type" value="Genomic_DNA"/>
</dbReference>
<dbReference type="InterPro" id="IPR008271">
    <property type="entry name" value="Ser/Thr_kinase_AS"/>
</dbReference>
<feature type="compositionally biased region" description="Basic and acidic residues" evidence="13">
    <location>
        <begin position="143"/>
        <end position="156"/>
    </location>
</feature>
<keyword evidence="16" id="KW-1185">Reference proteome</keyword>
<feature type="compositionally biased region" description="Low complexity" evidence="13">
    <location>
        <begin position="965"/>
        <end position="974"/>
    </location>
</feature>
<keyword evidence="6" id="KW-0597">Phosphoprotein</keyword>
<feature type="region of interest" description="Disordered" evidence="13">
    <location>
        <begin position="1241"/>
        <end position="1320"/>
    </location>
</feature>
<dbReference type="SMART" id="SM00220">
    <property type="entry name" value="S_TKc"/>
    <property type="match status" value="1"/>
</dbReference>
<comment type="catalytic activity">
    <reaction evidence="11">
        <text>L-threonyl-[protein] + ATP = O-phospho-L-threonyl-[protein] + ADP + H(+)</text>
        <dbReference type="Rhea" id="RHEA:46608"/>
        <dbReference type="Rhea" id="RHEA-COMP:11060"/>
        <dbReference type="Rhea" id="RHEA-COMP:11605"/>
        <dbReference type="ChEBI" id="CHEBI:15378"/>
        <dbReference type="ChEBI" id="CHEBI:30013"/>
        <dbReference type="ChEBI" id="CHEBI:30616"/>
        <dbReference type="ChEBI" id="CHEBI:61977"/>
        <dbReference type="ChEBI" id="CHEBI:456216"/>
        <dbReference type="EC" id="2.7.11.1"/>
    </reaction>
</comment>
<keyword evidence="8" id="KW-0547">Nucleotide-binding</keyword>
<feature type="region of interest" description="Disordered" evidence="13">
    <location>
        <begin position="602"/>
        <end position="720"/>
    </location>
</feature>
<feature type="region of interest" description="Disordered" evidence="13">
    <location>
        <begin position="908"/>
        <end position="983"/>
    </location>
</feature>
<feature type="compositionally biased region" description="Pro residues" evidence="13">
    <location>
        <begin position="1506"/>
        <end position="1515"/>
    </location>
</feature>
<feature type="domain" description="Protein kinase" evidence="14">
    <location>
        <begin position="191"/>
        <end position="449"/>
    </location>
</feature>
<dbReference type="InterPro" id="IPR000719">
    <property type="entry name" value="Prot_kinase_dom"/>
</dbReference>
<name>A0A9Q1HRT7_CONCO</name>
<evidence type="ECO:0000256" key="8">
    <source>
        <dbReference type="ARBA" id="ARBA00022741"/>
    </source>
</evidence>
<feature type="region of interest" description="Disordered" evidence="13">
    <location>
        <begin position="754"/>
        <end position="832"/>
    </location>
</feature>
<feature type="region of interest" description="Disordered" evidence="13">
    <location>
        <begin position="127"/>
        <end position="183"/>
    </location>
</feature>
<gene>
    <name evidence="15" type="ORF">COCON_G00173390</name>
</gene>
<dbReference type="Pfam" id="PF00069">
    <property type="entry name" value="Pkinase"/>
    <property type="match status" value="1"/>
</dbReference>
<evidence type="ECO:0000256" key="3">
    <source>
        <dbReference type="ARBA" id="ARBA00012513"/>
    </source>
</evidence>
<feature type="compositionally biased region" description="Polar residues" evidence="13">
    <location>
        <begin position="1277"/>
        <end position="1290"/>
    </location>
</feature>
<feature type="compositionally biased region" description="Pro residues" evidence="13">
    <location>
        <begin position="1243"/>
        <end position="1258"/>
    </location>
</feature>
<dbReference type="InterPro" id="IPR024678">
    <property type="entry name" value="Kinase_OSR1/WNK_CCT"/>
</dbReference>
<reference evidence="15" key="1">
    <citation type="journal article" date="2023" name="Science">
        <title>Genome structures resolve the early diversification of teleost fishes.</title>
        <authorList>
            <person name="Parey E."/>
            <person name="Louis A."/>
            <person name="Montfort J."/>
            <person name="Bouchez O."/>
            <person name="Roques C."/>
            <person name="Iampietro C."/>
            <person name="Lluch J."/>
            <person name="Castinel A."/>
            <person name="Donnadieu C."/>
            <person name="Desvignes T."/>
            <person name="Floi Bucao C."/>
            <person name="Jouanno E."/>
            <person name="Wen M."/>
            <person name="Mejri S."/>
            <person name="Dirks R."/>
            <person name="Jansen H."/>
            <person name="Henkel C."/>
            <person name="Chen W.J."/>
            <person name="Zahm M."/>
            <person name="Cabau C."/>
            <person name="Klopp C."/>
            <person name="Thompson A.W."/>
            <person name="Robinson-Rechavi M."/>
            <person name="Braasch I."/>
            <person name="Lecointre G."/>
            <person name="Bobe J."/>
            <person name="Postlethwait J.H."/>
            <person name="Berthelot C."/>
            <person name="Roest Crollius H."/>
            <person name="Guiguen Y."/>
        </authorList>
    </citation>
    <scope>NUCLEOTIDE SEQUENCE</scope>
    <source>
        <strain evidence="15">Concon-B</strain>
    </source>
</reference>
<keyword evidence="4" id="KW-0963">Cytoplasm</keyword>
<dbReference type="Pfam" id="PF12202">
    <property type="entry name" value="OSR1_C"/>
    <property type="match status" value="1"/>
</dbReference>
<keyword evidence="9" id="KW-0418">Kinase</keyword>
<dbReference type="GO" id="GO:0004674">
    <property type="term" value="F:protein serine/threonine kinase activity"/>
    <property type="evidence" value="ECO:0007669"/>
    <property type="project" value="UniProtKB-KW"/>
</dbReference>
<feature type="compositionally biased region" description="Polar residues" evidence="13">
    <location>
        <begin position="1407"/>
        <end position="1416"/>
    </location>
</feature>
<feature type="compositionally biased region" description="Low complexity" evidence="13">
    <location>
        <begin position="1387"/>
        <end position="1400"/>
    </location>
</feature>
<evidence type="ECO:0000256" key="9">
    <source>
        <dbReference type="ARBA" id="ARBA00022777"/>
    </source>
</evidence>
<evidence type="ECO:0000256" key="10">
    <source>
        <dbReference type="ARBA" id="ARBA00022840"/>
    </source>
</evidence>
<keyword evidence="5" id="KW-0723">Serine/threonine-protein kinase</keyword>
<organism evidence="15 16">
    <name type="scientific">Conger conger</name>
    <name type="common">Conger eel</name>
    <name type="synonym">Muraena conger</name>
    <dbReference type="NCBI Taxonomy" id="82655"/>
    <lineage>
        <taxon>Eukaryota</taxon>
        <taxon>Metazoa</taxon>
        <taxon>Chordata</taxon>
        <taxon>Craniata</taxon>
        <taxon>Vertebrata</taxon>
        <taxon>Euteleostomi</taxon>
        <taxon>Actinopterygii</taxon>
        <taxon>Neopterygii</taxon>
        <taxon>Teleostei</taxon>
        <taxon>Anguilliformes</taxon>
        <taxon>Congridae</taxon>
        <taxon>Conger</taxon>
    </lineage>
</organism>
<dbReference type="InterPro" id="IPR056865">
    <property type="entry name" value="CCTL2_WNK"/>
</dbReference>
<dbReference type="PANTHER" id="PTHR13902">
    <property type="entry name" value="SERINE/THREONINE-PROTEIN KINASE WNK WITH NO LYSINE -RELATED"/>
    <property type="match status" value="1"/>
</dbReference>
<dbReference type="FunFam" id="3.10.20.90:FF:000012">
    <property type="entry name" value="Serine/threonine-protein kinase WNK1 isoform 2"/>
    <property type="match status" value="1"/>
</dbReference>
<dbReference type="Proteomes" id="UP001152803">
    <property type="component" value="Unassembled WGS sequence"/>
</dbReference>
<dbReference type="Pfam" id="PF24889">
    <property type="entry name" value="CCTL2_WNK"/>
    <property type="match status" value="1"/>
</dbReference>
<feature type="compositionally biased region" description="Low complexity" evidence="13">
    <location>
        <begin position="908"/>
        <end position="924"/>
    </location>
</feature>
<keyword evidence="7" id="KW-0808">Transferase</keyword>
<comment type="caution">
    <text evidence="15">The sequence shown here is derived from an EMBL/GenBank/DDBJ whole genome shotgun (WGS) entry which is preliminary data.</text>
</comment>
<feature type="region of interest" description="Disordered" evidence="13">
    <location>
        <begin position="1009"/>
        <end position="1059"/>
    </location>
</feature>
<dbReference type="OrthoDB" id="4062651at2759"/>
<dbReference type="Gene3D" id="3.30.200.20">
    <property type="entry name" value="Phosphorylase Kinase, domain 1"/>
    <property type="match status" value="1"/>
</dbReference>
<feature type="compositionally biased region" description="Polar residues" evidence="13">
    <location>
        <begin position="617"/>
        <end position="674"/>
    </location>
</feature>
<feature type="compositionally biased region" description="Polar residues" evidence="13">
    <location>
        <begin position="157"/>
        <end position="168"/>
    </location>
</feature>
<evidence type="ECO:0000313" key="16">
    <source>
        <dbReference type="Proteomes" id="UP001152803"/>
    </source>
</evidence>
<feature type="compositionally biased region" description="Basic residues" evidence="13">
    <location>
        <begin position="1034"/>
        <end position="1045"/>
    </location>
</feature>
<feature type="compositionally biased region" description="Polar residues" evidence="13">
    <location>
        <begin position="129"/>
        <end position="141"/>
    </location>
</feature>
<dbReference type="PROSITE" id="PS00108">
    <property type="entry name" value="PROTEIN_KINASE_ST"/>
    <property type="match status" value="1"/>
</dbReference>
<feature type="compositionally biased region" description="Polar residues" evidence="13">
    <location>
        <begin position="688"/>
        <end position="708"/>
    </location>
</feature>
<dbReference type="GO" id="GO:0005737">
    <property type="term" value="C:cytoplasm"/>
    <property type="evidence" value="ECO:0007669"/>
    <property type="project" value="UniProtKB-SubCell"/>
</dbReference>
<evidence type="ECO:0000256" key="13">
    <source>
        <dbReference type="SAM" id="MobiDB-lite"/>
    </source>
</evidence>
<feature type="compositionally biased region" description="Gly residues" evidence="13">
    <location>
        <begin position="1464"/>
        <end position="1473"/>
    </location>
</feature>
<feature type="region of interest" description="Disordered" evidence="13">
    <location>
        <begin position="1338"/>
        <end position="1416"/>
    </location>
</feature>
<feature type="region of interest" description="Disordered" evidence="13">
    <location>
        <begin position="1161"/>
        <end position="1214"/>
    </location>
</feature>
<feature type="compositionally biased region" description="Polar residues" evidence="13">
    <location>
        <begin position="1192"/>
        <end position="1206"/>
    </location>
</feature>
<feature type="compositionally biased region" description="Pro residues" evidence="13">
    <location>
        <begin position="925"/>
        <end position="945"/>
    </location>
</feature>
<dbReference type="EC" id="2.7.11.1" evidence="3"/>
<dbReference type="Gene3D" id="1.10.510.10">
    <property type="entry name" value="Transferase(Phosphotransferase) domain 1"/>
    <property type="match status" value="1"/>
</dbReference>
<feature type="compositionally biased region" description="Polar residues" evidence="13">
    <location>
        <begin position="37"/>
        <end position="46"/>
    </location>
</feature>
<evidence type="ECO:0000256" key="12">
    <source>
        <dbReference type="ARBA" id="ARBA00048679"/>
    </source>
</evidence>
<comment type="cofactor">
    <cofactor evidence="1">
        <name>Mg(2+)</name>
        <dbReference type="ChEBI" id="CHEBI:18420"/>
    </cofactor>
</comment>
<proteinExistence type="predicted"/>
<evidence type="ECO:0000256" key="1">
    <source>
        <dbReference type="ARBA" id="ARBA00001946"/>
    </source>
</evidence>
<evidence type="ECO:0000259" key="14">
    <source>
        <dbReference type="PROSITE" id="PS50011"/>
    </source>
</evidence>
<evidence type="ECO:0000256" key="6">
    <source>
        <dbReference type="ARBA" id="ARBA00022553"/>
    </source>
</evidence>
<evidence type="ECO:0000256" key="7">
    <source>
        <dbReference type="ARBA" id="ARBA00022679"/>
    </source>
</evidence>
<evidence type="ECO:0000313" key="15">
    <source>
        <dbReference type="EMBL" id="KAJ8258327.1"/>
    </source>
</evidence>
<feature type="region of interest" description="Disordered" evidence="13">
    <location>
        <begin position="37"/>
        <end position="67"/>
    </location>
</feature>
<dbReference type="FunFam" id="3.30.200.20:FF:000494">
    <property type="entry name" value="serine/threonine-protein kinase WNK2 isoform X2"/>
    <property type="match status" value="1"/>
</dbReference>
<evidence type="ECO:0000256" key="4">
    <source>
        <dbReference type="ARBA" id="ARBA00022490"/>
    </source>
</evidence>
<dbReference type="GO" id="GO:0005524">
    <property type="term" value="F:ATP binding"/>
    <property type="evidence" value="ECO:0007669"/>
    <property type="project" value="UniProtKB-KW"/>
</dbReference>
<evidence type="ECO:0000256" key="2">
    <source>
        <dbReference type="ARBA" id="ARBA00004496"/>
    </source>
</evidence>
<keyword evidence="10" id="KW-0067">ATP-binding</keyword>
<dbReference type="FunFam" id="3.10.20.90:FF:000007">
    <property type="entry name" value="Serine/threonine-protein kinase WNK1 isoform 1"/>
    <property type="match status" value="1"/>
</dbReference>
<dbReference type="InterPro" id="IPR011009">
    <property type="entry name" value="Kinase-like_dom_sf"/>
</dbReference>
<comment type="subcellular location">
    <subcellularLocation>
        <location evidence="2">Cytoplasm</location>
    </subcellularLocation>
</comment>
<protein>
    <recommendedName>
        <fullName evidence="3">non-specific serine/threonine protein kinase</fullName>
        <ecNumber evidence="3">2.7.11.1</ecNumber>
    </recommendedName>
</protein>
<dbReference type="SUPFAM" id="SSF56112">
    <property type="entry name" value="Protein kinase-like (PK-like)"/>
    <property type="match status" value="1"/>
</dbReference>
<dbReference type="InterPro" id="IPR050588">
    <property type="entry name" value="WNK_Ser-Thr_kinase"/>
</dbReference>
<dbReference type="FunFam" id="1.10.510.10:FF:000006">
    <property type="entry name" value="Serine/threonine-protein kinase WNK1 isoform 2"/>
    <property type="match status" value="1"/>
</dbReference>
<feature type="region of interest" description="Disordered" evidence="13">
    <location>
        <begin position="1429"/>
        <end position="1559"/>
    </location>
</feature>